<evidence type="ECO:0000313" key="1">
    <source>
        <dbReference type="EMBL" id="MFB6395631.1"/>
    </source>
</evidence>
<dbReference type="Proteomes" id="UP001582793">
    <property type="component" value="Unassembled WGS sequence"/>
</dbReference>
<dbReference type="EMBL" id="JBCGDC010000064">
    <property type="protein sequence ID" value="MFB6395631.1"/>
    <property type="molecule type" value="Genomic_DNA"/>
</dbReference>
<evidence type="ECO:0000313" key="2">
    <source>
        <dbReference type="Proteomes" id="UP001582793"/>
    </source>
</evidence>
<keyword evidence="2" id="KW-1185">Reference proteome</keyword>
<reference evidence="1 2" key="1">
    <citation type="submission" date="2024-04" db="EMBL/GenBank/DDBJ databases">
        <title>Polymorphospora sp. isolated from Baiyangdian Lake in Xiong'an New Area.</title>
        <authorList>
            <person name="Zhang X."/>
            <person name="Liu J."/>
        </authorList>
    </citation>
    <scope>NUCLEOTIDE SEQUENCE [LARGE SCALE GENOMIC DNA]</scope>
    <source>
        <strain evidence="1 2">2-325</strain>
    </source>
</reference>
<comment type="caution">
    <text evidence="1">The sequence shown here is derived from an EMBL/GenBank/DDBJ whole genome shotgun (WGS) entry which is preliminary data.</text>
</comment>
<sequence>MTSQPADVMAAMERFLARIAPFDPRPGAKVVSVEMRAGGVRGGFELTERSARALCEALARYTDPDDHGRCSGCGGHLDRNLQCPGCGYVGGVFGETIAHRAAEIASRGEG</sequence>
<dbReference type="RefSeq" id="WP_375735361.1">
    <property type="nucleotide sequence ID" value="NZ_JBCGDC010000064.1"/>
</dbReference>
<name>A0ABV5CUE5_9ACTN</name>
<gene>
    <name evidence="1" type="ORF">AAFH96_21330</name>
</gene>
<accession>A0ABV5CUE5</accession>
<organism evidence="1 2">
    <name type="scientific">Polymorphospora lycopeni</name>
    <dbReference type="NCBI Taxonomy" id="3140240"/>
    <lineage>
        <taxon>Bacteria</taxon>
        <taxon>Bacillati</taxon>
        <taxon>Actinomycetota</taxon>
        <taxon>Actinomycetes</taxon>
        <taxon>Micromonosporales</taxon>
        <taxon>Micromonosporaceae</taxon>
        <taxon>Polymorphospora</taxon>
    </lineage>
</organism>
<proteinExistence type="predicted"/>
<protein>
    <submittedName>
        <fullName evidence="1">Uncharacterized protein</fullName>
    </submittedName>
</protein>